<dbReference type="GO" id="GO:0015074">
    <property type="term" value="P:DNA integration"/>
    <property type="evidence" value="ECO:0007669"/>
    <property type="project" value="InterPro"/>
</dbReference>
<dbReference type="GO" id="GO:0003677">
    <property type="term" value="F:DNA binding"/>
    <property type="evidence" value="ECO:0007669"/>
    <property type="project" value="InterPro"/>
</dbReference>
<organism evidence="2 3">
    <name type="scientific">Burkholderia diffusa</name>
    <dbReference type="NCBI Taxonomy" id="488732"/>
    <lineage>
        <taxon>Bacteria</taxon>
        <taxon>Pseudomonadati</taxon>
        <taxon>Pseudomonadota</taxon>
        <taxon>Betaproteobacteria</taxon>
        <taxon>Burkholderiales</taxon>
        <taxon>Burkholderiaceae</taxon>
        <taxon>Burkholderia</taxon>
        <taxon>Burkholderia cepacia complex</taxon>
    </lineage>
</organism>
<dbReference type="SUPFAM" id="SSF56349">
    <property type="entry name" value="DNA breaking-rejoining enzymes"/>
    <property type="match status" value="1"/>
</dbReference>
<dbReference type="InterPro" id="IPR013762">
    <property type="entry name" value="Integrase-like_cat_sf"/>
</dbReference>
<evidence type="ECO:0000256" key="1">
    <source>
        <dbReference type="ARBA" id="ARBA00023172"/>
    </source>
</evidence>
<dbReference type="AlphaFoldDB" id="A0A6P2L3M9"/>
<dbReference type="GO" id="GO:0006310">
    <property type="term" value="P:DNA recombination"/>
    <property type="evidence" value="ECO:0007669"/>
    <property type="project" value="UniProtKB-KW"/>
</dbReference>
<evidence type="ECO:0000313" key="3">
    <source>
        <dbReference type="Proteomes" id="UP000494125"/>
    </source>
</evidence>
<evidence type="ECO:0000313" key="2">
    <source>
        <dbReference type="EMBL" id="VWB63237.1"/>
    </source>
</evidence>
<keyword evidence="3" id="KW-1185">Reference proteome</keyword>
<gene>
    <name evidence="2" type="ORF">BDI24065_02959</name>
</gene>
<accession>A0A6P2L3M9</accession>
<dbReference type="InterPro" id="IPR011010">
    <property type="entry name" value="DNA_brk_join_enz"/>
</dbReference>
<name>A0A6P2L3M9_9BURK</name>
<keyword evidence="1" id="KW-0233">DNA recombination</keyword>
<dbReference type="EMBL" id="CABVPN010000013">
    <property type="protein sequence ID" value="VWB63237.1"/>
    <property type="molecule type" value="Genomic_DNA"/>
</dbReference>
<reference evidence="2 3" key="1">
    <citation type="submission" date="2019-09" db="EMBL/GenBank/DDBJ databases">
        <authorList>
            <person name="Depoorter E."/>
        </authorList>
    </citation>
    <scope>NUCLEOTIDE SEQUENCE [LARGE SCALE GENOMIC DNA]</scope>
    <source>
        <strain evidence="2">LMG 24065</strain>
    </source>
</reference>
<sequence length="703" mass="80035">MRNEPVRLYKPPKPTLADPYAQIKWMFFQVEAEYEGLSAERFRYARNKYLQFVAETSAYYPELESNKRFYLTIHWEADALIRFNRWLVGQDLKSKSRYGVYKSVRQVMDMAYALRIVDTVVYHPPVFKGASETKERSAYTESEQEVVNAAIARWIDLANSVLNGYTPTGEGIPYRRQNTLPPISIDGQLCTVSEAAKRYGVKHGVISQRIRTGWTPEQAVGLAPPPSPRFTSIQISVEGISYSSVGAAARAYAVDPAVVAQRLRMGHTPEQSVGIDPIHVLQRDERALLWLFENQYACNALAMYEDFYDRRQNLVAVCTMQRLSKLFIRWGVWPHVDDRLIMPLAAEFSMLAGLNVEALKELEIDSYQREHRLTGQPVITYRKRRAGSSTRSEDRELHLPLLDMEELYLDESVVQKLGKLVGLVLGLTSRIREDAPPEIARRLFIFEDVECSHREGKRVIVAIDPKRKAGKWYRRFCTDEGLYSLFGKNFNFSLARCRPTLATNMVLAGATLFDVQVALGHESIQTTATYLDEQGLKPTFNRTVSEALERIAQRSREFQKTEQARVPRAPTSPSPELDCFHETLSGCGCKNPYNPSENVRAVTKHVDGTPCRFWNMCIRCDRSIVTERTLPKLIVYRRRVSVALESDSPAIRGRKSLFEDAVKLIDGILAEDVVFPAAVIRTAEHVAATMDDLLVDHLIYQGF</sequence>
<dbReference type="Proteomes" id="UP000494125">
    <property type="component" value="Unassembled WGS sequence"/>
</dbReference>
<evidence type="ECO:0008006" key="4">
    <source>
        <dbReference type="Google" id="ProtNLM"/>
    </source>
</evidence>
<proteinExistence type="predicted"/>
<protein>
    <recommendedName>
        <fullName evidence="4">Tyr recombinase domain-containing protein</fullName>
    </recommendedName>
</protein>
<dbReference type="Gene3D" id="1.10.443.10">
    <property type="entry name" value="Intergrase catalytic core"/>
    <property type="match status" value="1"/>
</dbReference>